<dbReference type="AlphaFoldDB" id="A0A562J7S1"/>
<reference evidence="2 3" key="1">
    <citation type="submission" date="2019-07" db="EMBL/GenBank/DDBJ databases">
        <title>Genomic Encyclopedia of Type Strains, Phase I: the one thousand microbial genomes (KMG-I) project.</title>
        <authorList>
            <person name="Kyrpides N."/>
        </authorList>
    </citation>
    <scope>NUCLEOTIDE SEQUENCE [LARGE SCALE GENOMIC DNA]</scope>
    <source>
        <strain evidence="2 3">DSM 13558</strain>
    </source>
</reference>
<dbReference type="Proteomes" id="UP000315343">
    <property type="component" value="Unassembled WGS sequence"/>
</dbReference>
<sequence length="127" mass="14399">MYKRLKRVVSVTMIMISLLTLFGPSVFADEVTASDIIMKRVDKTNEYVFKAVEVAVKQAEIEALKENKSEDLDLIVDKIIEKLLEKTESKVDKLITDAAAEGIEVTKTYIEVVIYDRTILVDPCYAH</sequence>
<feature type="chain" id="PRO_5022182607" evidence="1">
    <location>
        <begin position="29"/>
        <end position="127"/>
    </location>
</feature>
<protein>
    <submittedName>
        <fullName evidence="2">Uncharacterized protein</fullName>
    </submittedName>
</protein>
<comment type="caution">
    <text evidence="2">The sequence shown here is derived from an EMBL/GenBank/DDBJ whole genome shotgun (WGS) entry which is preliminary data.</text>
</comment>
<proteinExistence type="predicted"/>
<name>A0A562J7S1_9FIRM</name>
<keyword evidence="1" id="KW-0732">Signal</keyword>
<dbReference type="EMBL" id="VLKH01000007">
    <property type="protein sequence ID" value="TWH78964.1"/>
    <property type="molecule type" value="Genomic_DNA"/>
</dbReference>
<evidence type="ECO:0000313" key="2">
    <source>
        <dbReference type="EMBL" id="TWH78964.1"/>
    </source>
</evidence>
<keyword evidence="3" id="KW-1185">Reference proteome</keyword>
<feature type="signal peptide" evidence="1">
    <location>
        <begin position="1"/>
        <end position="28"/>
    </location>
</feature>
<organism evidence="2 3">
    <name type="scientific">Sedimentibacter saalensis</name>
    <dbReference type="NCBI Taxonomy" id="130788"/>
    <lineage>
        <taxon>Bacteria</taxon>
        <taxon>Bacillati</taxon>
        <taxon>Bacillota</taxon>
        <taxon>Tissierellia</taxon>
        <taxon>Sedimentibacter</taxon>
    </lineage>
</organism>
<dbReference type="RefSeq" id="WP_145084092.1">
    <property type="nucleotide sequence ID" value="NZ_DAMBUX010000008.1"/>
</dbReference>
<accession>A0A562J7S1</accession>
<evidence type="ECO:0000256" key="1">
    <source>
        <dbReference type="SAM" id="SignalP"/>
    </source>
</evidence>
<evidence type="ECO:0000313" key="3">
    <source>
        <dbReference type="Proteomes" id="UP000315343"/>
    </source>
</evidence>
<gene>
    <name evidence="2" type="ORF">LY60_02489</name>
</gene>